<comment type="caution">
    <text evidence="4">The sequence shown here is derived from an EMBL/GenBank/DDBJ whole genome shotgun (WGS) entry which is preliminary data.</text>
</comment>
<protein>
    <submittedName>
        <fullName evidence="4">Nose resistant to fluoxetine protein 6</fullName>
    </submittedName>
</protein>
<feature type="transmembrane region" description="Helical" evidence="1">
    <location>
        <begin position="467"/>
        <end position="489"/>
    </location>
</feature>
<feature type="chain" id="PRO_5035159654" evidence="2">
    <location>
        <begin position="31"/>
        <end position="740"/>
    </location>
</feature>
<organism evidence="4 5">
    <name type="scientific">Chionoecetes opilio</name>
    <name type="common">Atlantic snow crab</name>
    <name type="synonym">Cancer opilio</name>
    <dbReference type="NCBI Taxonomy" id="41210"/>
    <lineage>
        <taxon>Eukaryota</taxon>
        <taxon>Metazoa</taxon>
        <taxon>Ecdysozoa</taxon>
        <taxon>Arthropoda</taxon>
        <taxon>Crustacea</taxon>
        <taxon>Multicrustacea</taxon>
        <taxon>Malacostraca</taxon>
        <taxon>Eumalacostraca</taxon>
        <taxon>Eucarida</taxon>
        <taxon>Decapoda</taxon>
        <taxon>Pleocyemata</taxon>
        <taxon>Brachyura</taxon>
        <taxon>Eubrachyura</taxon>
        <taxon>Majoidea</taxon>
        <taxon>Majidae</taxon>
        <taxon>Chionoecetes</taxon>
    </lineage>
</organism>
<keyword evidence="1" id="KW-0812">Transmembrane</keyword>
<dbReference type="Proteomes" id="UP000770661">
    <property type="component" value="Unassembled WGS sequence"/>
</dbReference>
<keyword evidence="2" id="KW-0732">Signal</keyword>
<dbReference type="PANTHER" id="PTHR11161:SF0">
    <property type="entry name" value="O-ACYLTRANSFERASE LIKE PROTEIN"/>
    <property type="match status" value="1"/>
</dbReference>
<name>A0A8J4XMY9_CHIOP</name>
<dbReference type="GO" id="GO:0016747">
    <property type="term" value="F:acyltransferase activity, transferring groups other than amino-acyl groups"/>
    <property type="evidence" value="ECO:0007669"/>
    <property type="project" value="InterPro"/>
</dbReference>
<dbReference type="InterPro" id="IPR002656">
    <property type="entry name" value="Acyl_transf_3_dom"/>
</dbReference>
<gene>
    <name evidence="4" type="primary">nrf-6_0</name>
    <name evidence="4" type="ORF">GWK47_023427</name>
</gene>
<feature type="transmembrane region" description="Helical" evidence="1">
    <location>
        <begin position="653"/>
        <end position="672"/>
    </location>
</feature>
<feature type="transmembrane region" description="Helical" evidence="1">
    <location>
        <begin position="684"/>
        <end position="705"/>
    </location>
</feature>
<feature type="signal peptide" evidence="2">
    <location>
        <begin position="1"/>
        <end position="30"/>
    </location>
</feature>
<feature type="transmembrane region" description="Helical" evidence="1">
    <location>
        <begin position="374"/>
        <end position="393"/>
    </location>
</feature>
<dbReference type="InterPro" id="IPR052728">
    <property type="entry name" value="O2_lipid_transport_reg"/>
</dbReference>
<evidence type="ECO:0000313" key="4">
    <source>
        <dbReference type="EMBL" id="KAG0710143.1"/>
    </source>
</evidence>
<keyword evidence="5" id="KW-1185">Reference proteome</keyword>
<dbReference type="OrthoDB" id="10006435at2759"/>
<dbReference type="PANTHER" id="PTHR11161">
    <property type="entry name" value="O-ACYLTRANSFERASE"/>
    <property type="match status" value="1"/>
</dbReference>
<dbReference type="EMBL" id="JACEEZ010024484">
    <property type="protein sequence ID" value="KAG0710143.1"/>
    <property type="molecule type" value="Genomic_DNA"/>
</dbReference>
<keyword evidence="1" id="KW-0472">Membrane</keyword>
<feature type="domain" description="Acyltransferase 3" evidence="3">
    <location>
        <begin position="321"/>
        <end position="702"/>
    </location>
</feature>
<sequence length="740" mass="82641">MMARIRKFSRGSVFAFLAILFVYLAAPASGNEHWSTNTVLDADNAVALLGEEFEKWADLYLPTSVSPTSPCGRALQAMFADLTNSTDLWAITIAEEGASIQSCFLFRLPFAWWNSAAKKSRVAVTMISCISSMKVGCSDGEAVSRCSTSSAQLSARYAIEEEKKRQSMNTPRPRQLHRPGVPWLDPLPLTADKDPRTVAYTILTTTYQYGTCMPDVCTETDLTISVNEKNLIGQDIFAVAMCSNEEPKVQFTNADVGFMALVTFLVVLIVCSSLVDMYLTYIDNKTLRKGAIKYLLVFSAYTNLSKMLQINPDPSPDTITCLNGMRVLSMTWVLYSHQQGTTFFNTANLLNIPKRADGFLAQTISNGFPSVDTFFFFSGLLVTFSVLRGLARGKFSIVLFFFHRFIRLIPPIAIVAGFAATVLRFFVSGPFSYMWDYSFQAYCVNNWWKDVLFVNNFMYDEDCLAQVWYVAVDTQLYLVAPIIILPLFFREAIGKAWLFLVTVASAVIPAAIIYVNDYPPTNFLYGPEGSIEMFLNVYLKPWCRAEPWMAGAWLGYIFYKQDNKKVKMSGLIVAVGWTLAAVTGLLVVYGMASYNKIVNHTPYEMMTQVVYGGGHRLAWGAALAWLVFACHNGYGGIVDDFLSHPIWQPISRLTYSIYLVAFPIQFLLAYNLRVAAYYSHVTKILETVGALVVALPCAVLVSLMAESPVMGLEKLLLSPGKLNSYLTFCTLLKNFCKTIH</sequence>
<proteinExistence type="predicted"/>
<feature type="transmembrane region" description="Helical" evidence="1">
    <location>
        <begin position="256"/>
        <end position="279"/>
    </location>
</feature>
<feature type="transmembrane region" description="Helical" evidence="1">
    <location>
        <begin position="571"/>
        <end position="592"/>
    </location>
</feature>
<evidence type="ECO:0000256" key="2">
    <source>
        <dbReference type="SAM" id="SignalP"/>
    </source>
</evidence>
<reference evidence="4" key="1">
    <citation type="submission" date="2020-07" db="EMBL/GenBank/DDBJ databases">
        <title>The High-quality genome of the commercially important snow crab, Chionoecetes opilio.</title>
        <authorList>
            <person name="Jeong J.-H."/>
            <person name="Ryu S."/>
        </authorList>
    </citation>
    <scope>NUCLEOTIDE SEQUENCE</scope>
    <source>
        <strain evidence="4">MADBK_172401_WGS</strain>
        <tissue evidence="4">Digestive gland</tissue>
    </source>
</reference>
<evidence type="ECO:0000259" key="3">
    <source>
        <dbReference type="Pfam" id="PF01757"/>
    </source>
</evidence>
<feature type="transmembrane region" description="Helical" evidence="1">
    <location>
        <begin position="496"/>
        <end position="515"/>
    </location>
</feature>
<dbReference type="AlphaFoldDB" id="A0A8J4XMY9"/>
<evidence type="ECO:0000256" key="1">
    <source>
        <dbReference type="SAM" id="Phobius"/>
    </source>
</evidence>
<keyword evidence="1" id="KW-1133">Transmembrane helix</keyword>
<dbReference type="Pfam" id="PF01757">
    <property type="entry name" value="Acyl_transf_3"/>
    <property type="match status" value="1"/>
</dbReference>
<accession>A0A8J4XMY9</accession>
<evidence type="ECO:0000313" key="5">
    <source>
        <dbReference type="Proteomes" id="UP000770661"/>
    </source>
</evidence>
<feature type="transmembrane region" description="Helical" evidence="1">
    <location>
        <begin position="405"/>
        <end position="427"/>
    </location>
</feature>